<dbReference type="InterPro" id="IPR034746">
    <property type="entry name" value="POTRA"/>
</dbReference>
<dbReference type="Pfam" id="PF03799">
    <property type="entry name" value="FtsQ_DivIB_C"/>
    <property type="match status" value="1"/>
</dbReference>
<evidence type="ECO:0000256" key="4">
    <source>
        <dbReference type="ARBA" id="ARBA00022618"/>
    </source>
</evidence>
<evidence type="ECO:0000256" key="2">
    <source>
        <dbReference type="ARBA" id="ARBA00022475"/>
    </source>
</evidence>
<dbReference type="InterPro" id="IPR026579">
    <property type="entry name" value="FtsQ"/>
</dbReference>
<comment type="subcellular location">
    <subcellularLocation>
        <location evidence="9">Cell inner membrane</location>
        <topology evidence="9">Single-pass type II membrane protein</topology>
    </subcellularLocation>
    <subcellularLocation>
        <location evidence="1">Membrane</location>
    </subcellularLocation>
    <text evidence="9">Localizes to the division septum.</text>
</comment>
<comment type="subunit">
    <text evidence="9">Part of a complex composed of FtsB, FtsL and FtsQ.</text>
</comment>
<evidence type="ECO:0000256" key="6">
    <source>
        <dbReference type="ARBA" id="ARBA00022989"/>
    </source>
</evidence>
<sequence length="260" mass="29145">METEPKRGAARASGSEAREPDADWYWRPLVLITLLVVFAGIASSAGRDLWRWLDRPVAEIQIAGAVRHLDKQAIAQALAANVDSTLLELDLKRLRDQVISDPWVHDAGISRQWPPALRVDVVEEVPVARWGDKGLLNHQGDIFWPELKPEYASLPKLSGPAHETVKIMEQFHDLTPMFAANGLKLAGLTLEPRGAWTIDLSNGIRVVAGRDRLIPRLKRFLTVYQLRLSERAAEIEQIDIRYTNGIAVKWRAEETSENAG</sequence>
<evidence type="ECO:0000256" key="8">
    <source>
        <dbReference type="ARBA" id="ARBA00023306"/>
    </source>
</evidence>
<evidence type="ECO:0000256" key="3">
    <source>
        <dbReference type="ARBA" id="ARBA00022519"/>
    </source>
</evidence>
<organism evidence="11 12">
    <name type="scientific">Marinobacterium lacunae</name>
    <dbReference type="NCBI Taxonomy" id="1232683"/>
    <lineage>
        <taxon>Bacteria</taxon>
        <taxon>Pseudomonadati</taxon>
        <taxon>Pseudomonadota</taxon>
        <taxon>Gammaproteobacteria</taxon>
        <taxon>Oceanospirillales</taxon>
        <taxon>Oceanospirillaceae</taxon>
        <taxon>Marinobacterium</taxon>
    </lineage>
</organism>
<evidence type="ECO:0000256" key="9">
    <source>
        <dbReference type="HAMAP-Rule" id="MF_00911"/>
    </source>
</evidence>
<evidence type="ECO:0000259" key="10">
    <source>
        <dbReference type="PROSITE" id="PS51779"/>
    </source>
</evidence>
<evidence type="ECO:0000313" key="12">
    <source>
        <dbReference type="Proteomes" id="UP000028252"/>
    </source>
</evidence>
<dbReference type="GO" id="GO:0043093">
    <property type="term" value="P:FtsZ-dependent cytokinesis"/>
    <property type="evidence" value="ECO:0007669"/>
    <property type="project" value="UniProtKB-UniRule"/>
</dbReference>
<dbReference type="Gene3D" id="3.40.50.11690">
    <property type="entry name" value="Cell division protein FtsQ/DivIB"/>
    <property type="match status" value="1"/>
</dbReference>
<feature type="transmembrane region" description="Helical" evidence="9">
    <location>
        <begin position="24"/>
        <end position="45"/>
    </location>
</feature>
<dbReference type="PATRIC" id="fig|1232683.4.peg.333"/>
<keyword evidence="4 9" id="KW-0132">Cell division</keyword>
<reference evidence="11 12" key="1">
    <citation type="submission" date="2014-04" db="EMBL/GenBank/DDBJ databases">
        <title>Marinobacterium kochiensis sp. nov., isolated from sediment sample collected from Kochi backwaters in Kerala, India.</title>
        <authorList>
            <person name="Singh A."/>
            <person name="Pinnaka A.K."/>
        </authorList>
    </citation>
    <scope>NUCLEOTIDE SEQUENCE [LARGE SCALE GENOMIC DNA]</scope>
    <source>
        <strain evidence="11 12">AK27</strain>
    </source>
</reference>
<keyword evidence="2 9" id="KW-1003">Cell membrane</keyword>
<dbReference type="eggNOG" id="COG1589">
    <property type="taxonomic scope" value="Bacteria"/>
</dbReference>
<protein>
    <recommendedName>
        <fullName evidence="9">Cell division protein FtsQ</fullName>
    </recommendedName>
</protein>
<dbReference type="PANTHER" id="PTHR35851:SF1">
    <property type="entry name" value="CELL DIVISION PROTEIN FTSQ"/>
    <property type="match status" value="1"/>
</dbReference>
<gene>
    <name evidence="9" type="primary">ftsQ</name>
    <name evidence="11" type="ORF">ADIMK_0338</name>
</gene>
<dbReference type="InterPro" id="IPR045335">
    <property type="entry name" value="FtsQ_C_sf"/>
</dbReference>
<dbReference type="Proteomes" id="UP000028252">
    <property type="component" value="Unassembled WGS sequence"/>
</dbReference>
<dbReference type="EMBL" id="JMQN01000011">
    <property type="protein sequence ID" value="KEA65381.1"/>
    <property type="molecule type" value="Genomic_DNA"/>
</dbReference>
<evidence type="ECO:0000256" key="1">
    <source>
        <dbReference type="ARBA" id="ARBA00004370"/>
    </source>
</evidence>
<dbReference type="AlphaFoldDB" id="A0A081G3M6"/>
<dbReference type="PROSITE" id="PS51779">
    <property type="entry name" value="POTRA"/>
    <property type="match status" value="1"/>
</dbReference>
<dbReference type="Pfam" id="PF08478">
    <property type="entry name" value="POTRA_1"/>
    <property type="match status" value="1"/>
</dbReference>
<evidence type="ECO:0000256" key="7">
    <source>
        <dbReference type="ARBA" id="ARBA00023136"/>
    </source>
</evidence>
<dbReference type="STRING" id="1232683.ADIMK_0338"/>
<evidence type="ECO:0000313" key="11">
    <source>
        <dbReference type="EMBL" id="KEA65381.1"/>
    </source>
</evidence>
<keyword evidence="6 9" id="KW-1133">Transmembrane helix</keyword>
<dbReference type="GO" id="GO:0032153">
    <property type="term" value="C:cell division site"/>
    <property type="evidence" value="ECO:0007669"/>
    <property type="project" value="UniProtKB-UniRule"/>
</dbReference>
<evidence type="ECO:0000256" key="5">
    <source>
        <dbReference type="ARBA" id="ARBA00022692"/>
    </source>
</evidence>
<feature type="domain" description="POTRA" evidence="10">
    <location>
        <begin position="55"/>
        <end position="124"/>
    </location>
</feature>
<dbReference type="PANTHER" id="PTHR35851">
    <property type="entry name" value="CELL DIVISION PROTEIN FTSQ"/>
    <property type="match status" value="1"/>
</dbReference>
<proteinExistence type="inferred from homology"/>
<comment type="caution">
    <text evidence="11">The sequence shown here is derived from an EMBL/GenBank/DDBJ whole genome shotgun (WGS) entry which is preliminary data.</text>
</comment>
<comment type="similarity">
    <text evidence="9">Belongs to the FtsQ/DivIB family. FtsQ subfamily.</text>
</comment>
<keyword evidence="5 9" id="KW-0812">Transmembrane</keyword>
<name>A0A081G3M6_9GAMM</name>
<dbReference type="Gene3D" id="3.10.20.310">
    <property type="entry name" value="membrane protein fhac"/>
    <property type="match status" value="1"/>
</dbReference>
<keyword evidence="7 9" id="KW-0472">Membrane</keyword>
<accession>A0A081G3M6</accession>
<dbReference type="GO" id="GO:0005886">
    <property type="term" value="C:plasma membrane"/>
    <property type="evidence" value="ECO:0007669"/>
    <property type="project" value="UniProtKB-SubCell"/>
</dbReference>
<comment type="function">
    <text evidence="9">Essential cell division protein. May link together the upstream cell division proteins, which are predominantly cytoplasmic, with the downstream cell division proteins, which are predominantly periplasmic. May control correct divisome assembly.</text>
</comment>
<keyword evidence="12" id="KW-1185">Reference proteome</keyword>
<dbReference type="InterPro" id="IPR013685">
    <property type="entry name" value="POTRA_FtsQ_type"/>
</dbReference>
<dbReference type="InterPro" id="IPR005548">
    <property type="entry name" value="Cell_div_FtsQ/DivIB_C"/>
</dbReference>
<keyword evidence="3 9" id="KW-0997">Cell inner membrane</keyword>
<dbReference type="GO" id="GO:0090529">
    <property type="term" value="P:cell septum assembly"/>
    <property type="evidence" value="ECO:0007669"/>
    <property type="project" value="InterPro"/>
</dbReference>
<dbReference type="HAMAP" id="MF_00911">
    <property type="entry name" value="FtsQ_subfam"/>
    <property type="match status" value="1"/>
</dbReference>
<keyword evidence="8 9" id="KW-0131">Cell cycle</keyword>